<dbReference type="EMBL" id="QSAV01000008">
    <property type="protein sequence ID" value="RGW81480.1"/>
    <property type="molecule type" value="Genomic_DNA"/>
</dbReference>
<organism evidence="1 2">
    <name type="scientific">Segatella copri</name>
    <dbReference type="NCBI Taxonomy" id="165179"/>
    <lineage>
        <taxon>Bacteria</taxon>
        <taxon>Pseudomonadati</taxon>
        <taxon>Bacteroidota</taxon>
        <taxon>Bacteroidia</taxon>
        <taxon>Bacteroidales</taxon>
        <taxon>Prevotellaceae</taxon>
        <taxon>Segatella</taxon>
    </lineage>
</organism>
<name>A0AA92WAG6_9BACT</name>
<comment type="caution">
    <text evidence="1">The sequence shown here is derived from an EMBL/GenBank/DDBJ whole genome shotgun (WGS) entry which is preliminary data.</text>
</comment>
<dbReference type="Proteomes" id="UP000285776">
    <property type="component" value="Unassembled WGS sequence"/>
</dbReference>
<dbReference type="AlphaFoldDB" id="A0AA92WAG6"/>
<evidence type="ECO:0000313" key="1">
    <source>
        <dbReference type="EMBL" id="RGW81480.1"/>
    </source>
</evidence>
<accession>A0AA92WAG6</accession>
<gene>
    <name evidence="1" type="ORF">DWV53_03710</name>
</gene>
<proteinExistence type="predicted"/>
<evidence type="ECO:0000313" key="2">
    <source>
        <dbReference type="Proteomes" id="UP000285776"/>
    </source>
</evidence>
<protein>
    <submittedName>
        <fullName evidence="1">Uncharacterized protein</fullName>
    </submittedName>
</protein>
<reference evidence="1 2" key="1">
    <citation type="submission" date="2018-08" db="EMBL/GenBank/DDBJ databases">
        <title>A genome reference for cultivated species of the human gut microbiota.</title>
        <authorList>
            <person name="Zou Y."/>
            <person name="Xue W."/>
            <person name="Luo G."/>
        </authorList>
    </citation>
    <scope>NUCLEOTIDE SEQUENCE [LARGE SCALE GENOMIC DNA]</scope>
    <source>
        <strain evidence="1 2">AF10-17</strain>
    </source>
</reference>
<sequence length="66" mass="7626">MKSYLYLFTHSSPLFTAPFWLIANSPERRATEQKVKSGEEWVKSARTLFTTRNADKHRGFGAFGEE</sequence>
<dbReference type="RefSeq" id="WP_118151707.1">
    <property type="nucleotide sequence ID" value="NZ_QSAV01000008.1"/>
</dbReference>